<dbReference type="NCBIfam" id="TIGR00419">
    <property type="entry name" value="tim"/>
    <property type="match status" value="1"/>
</dbReference>
<comment type="pathway">
    <text evidence="1 8 9">Carbohydrate degradation; glycolysis; D-glyceraldehyde 3-phosphate from glycerone phosphate: step 1/1.</text>
</comment>
<comment type="function">
    <text evidence="8">Involved in the gluconeogenesis. Catalyzes stereospecifically the conversion of dihydroxyacetone phosphate (DHAP) to D-glyceraldehyde-3-phosphate (G3P).</text>
</comment>
<evidence type="ECO:0000256" key="9">
    <source>
        <dbReference type="RuleBase" id="RU363013"/>
    </source>
</evidence>
<dbReference type="EMBL" id="ARZY01000014">
    <property type="protein sequence ID" value="EWH10206.1"/>
    <property type="molecule type" value="Genomic_DNA"/>
</dbReference>
<comment type="caution">
    <text evidence="10">The sequence shown here is derived from an EMBL/GenBank/DDBJ whole genome shotgun (WGS) entry which is preliminary data.</text>
</comment>
<evidence type="ECO:0000256" key="1">
    <source>
        <dbReference type="ARBA" id="ARBA00004680"/>
    </source>
</evidence>
<dbReference type="Gene3D" id="3.20.20.70">
    <property type="entry name" value="Aldolase class I"/>
    <property type="match status" value="1"/>
</dbReference>
<dbReference type="InterPro" id="IPR013785">
    <property type="entry name" value="Aldolase_TIM"/>
</dbReference>
<dbReference type="GO" id="GO:0005829">
    <property type="term" value="C:cytosol"/>
    <property type="evidence" value="ECO:0007669"/>
    <property type="project" value="TreeGrafter"/>
</dbReference>
<name>W7QE56_9ALTE</name>
<comment type="catalytic activity">
    <reaction evidence="8 9">
        <text>D-glyceraldehyde 3-phosphate = dihydroxyacetone phosphate</text>
        <dbReference type="Rhea" id="RHEA:18585"/>
        <dbReference type="ChEBI" id="CHEBI:57642"/>
        <dbReference type="ChEBI" id="CHEBI:59776"/>
        <dbReference type="EC" id="5.3.1.1"/>
    </reaction>
</comment>
<evidence type="ECO:0000256" key="7">
    <source>
        <dbReference type="ARBA" id="ARBA00023235"/>
    </source>
</evidence>
<evidence type="ECO:0000256" key="4">
    <source>
        <dbReference type="ARBA" id="ARBA00022432"/>
    </source>
</evidence>
<evidence type="ECO:0000256" key="8">
    <source>
        <dbReference type="HAMAP-Rule" id="MF_00147"/>
    </source>
</evidence>
<dbReference type="Pfam" id="PF00121">
    <property type="entry name" value="TIM"/>
    <property type="match status" value="1"/>
</dbReference>
<evidence type="ECO:0000256" key="5">
    <source>
        <dbReference type="ARBA" id="ARBA00022490"/>
    </source>
</evidence>
<dbReference type="OrthoDB" id="9809429at2"/>
<protein>
    <recommendedName>
        <fullName evidence="8 9">Triosephosphate isomerase</fullName>
        <shortName evidence="8">TIM</shortName>
        <shortName evidence="8">TPI</shortName>
        <ecNumber evidence="8 9">5.3.1.1</ecNumber>
    </recommendedName>
    <alternativeName>
        <fullName evidence="8">Triose-phosphate isomerase</fullName>
    </alternativeName>
</protein>
<dbReference type="GO" id="GO:0006094">
    <property type="term" value="P:gluconeogenesis"/>
    <property type="evidence" value="ECO:0007669"/>
    <property type="project" value="UniProtKB-UniRule"/>
</dbReference>
<proteinExistence type="inferred from homology"/>
<comment type="subunit">
    <text evidence="8 9">Homodimer.</text>
</comment>
<dbReference type="PATRIC" id="fig|1328313.3.peg.1817"/>
<feature type="binding site" evidence="8">
    <location>
        <begin position="9"/>
        <end position="11"/>
    </location>
    <ligand>
        <name>substrate</name>
    </ligand>
</feature>
<feature type="active site" description="Proton acceptor" evidence="8">
    <location>
        <position position="166"/>
    </location>
</feature>
<evidence type="ECO:0000256" key="2">
    <source>
        <dbReference type="ARBA" id="ARBA00004939"/>
    </source>
</evidence>
<dbReference type="CDD" id="cd00311">
    <property type="entry name" value="TIM"/>
    <property type="match status" value="1"/>
</dbReference>
<dbReference type="FunFam" id="3.20.20.70:FF:000016">
    <property type="entry name" value="Triosephosphate isomerase"/>
    <property type="match status" value="1"/>
</dbReference>
<dbReference type="HAMAP" id="MF_00147_B">
    <property type="entry name" value="TIM_B"/>
    <property type="match status" value="1"/>
</dbReference>
<evidence type="ECO:0000313" key="11">
    <source>
        <dbReference type="Proteomes" id="UP000019276"/>
    </source>
</evidence>
<dbReference type="Proteomes" id="UP000019276">
    <property type="component" value="Unassembled WGS sequence"/>
</dbReference>
<dbReference type="InterPro" id="IPR020861">
    <property type="entry name" value="Triosephosphate_isomerase_AS"/>
</dbReference>
<dbReference type="GO" id="GO:0046166">
    <property type="term" value="P:glyceraldehyde-3-phosphate biosynthetic process"/>
    <property type="evidence" value="ECO:0007669"/>
    <property type="project" value="TreeGrafter"/>
</dbReference>
<feature type="active site" description="Electrophile" evidence="8">
    <location>
        <position position="94"/>
    </location>
</feature>
<keyword evidence="7 8" id="KW-0413">Isomerase</keyword>
<dbReference type="UniPathway" id="UPA00138"/>
<evidence type="ECO:0000313" key="10">
    <source>
        <dbReference type="EMBL" id="EWH10206.1"/>
    </source>
</evidence>
<dbReference type="PROSITE" id="PS00171">
    <property type="entry name" value="TIM_1"/>
    <property type="match status" value="1"/>
</dbReference>
<feature type="binding site" evidence="8">
    <location>
        <begin position="234"/>
        <end position="235"/>
    </location>
    <ligand>
        <name>substrate</name>
    </ligand>
</feature>
<dbReference type="RefSeq" id="WP_035014389.1">
    <property type="nucleotide sequence ID" value="NZ_ARZY01000014.1"/>
</dbReference>
<evidence type="ECO:0000256" key="3">
    <source>
        <dbReference type="ARBA" id="ARBA00007422"/>
    </source>
</evidence>
<dbReference type="EC" id="5.3.1.1" evidence="8 9"/>
<comment type="similarity">
    <text evidence="3 8 9">Belongs to the triosephosphate isomerase family.</text>
</comment>
<comment type="pathway">
    <text evidence="8 9">Carbohydrate biosynthesis; gluconeogenesis.</text>
</comment>
<dbReference type="eggNOG" id="COG0149">
    <property type="taxonomic scope" value="Bacteria"/>
</dbReference>
<keyword evidence="4 8" id="KW-0312">Gluconeogenesis</keyword>
<dbReference type="STRING" id="1328313.DS2_08902"/>
<dbReference type="GO" id="GO:0004807">
    <property type="term" value="F:triose-phosphate isomerase activity"/>
    <property type="evidence" value="ECO:0007669"/>
    <property type="project" value="UniProtKB-UniRule"/>
</dbReference>
<dbReference type="InterPro" id="IPR035990">
    <property type="entry name" value="TIM_sf"/>
</dbReference>
<keyword evidence="6 8" id="KW-0324">Glycolysis</keyword>
<reference evidence="10 11" key="1">
    <citation type="journal article" date="2014" name="Genome Announc.">
        <title>Draft Genome Sequence of the Agar-Degrading Bacterium Catenovulum sp. Strain DS-2, Isolated from Intestines of Haliotis diversicolor.</title>
        <authorList>
            <person name="Shan D."/>
            <person name="Li X."/>
            <person name="Gu Z."/>
            <person name="Wei G."/>
            <person name="Gao Z."/>
            <person name="Shao Z."/>
        </authorList>
    </citation>
    <scope>NUCLEOTIDE SEQUENCE [LARGE SCALE GENOMIC DNA]</scope>
    <source>
        <strain evidence="10 11">DS-2</strain>
    </source>
</reference>
<dbReference type="GO" id="GO:0019563">
    <property type="term" value="P:glycerol catabolic process"/>
    <property type="evidence" value="ECO:0007669"/>
    <property type="project" value="TreeGrafter"/>
</dbReference>
<dbReference type="PROSITE" id="PS51440">
    <property type="entry name" value="TIM_2"/>
    <property type="match status" value="1"/>
</dbReference>
<sequence>MKNKLIAANWKMNLSAVQSAELFKQCASLAQTVPSDLIICPPATYLQMGNSMLESSGVHLGAQNVNQNLAGAYTGELSASMLKDCGCAFVIIGHSERRTQFNESDEIIAAKVKAAIENSLTPILCIGESENQRTLGLTNSFLTYQIDSALSLVDKTQMKNLVIAYEPIWAIGTNKTPSIAQIQQTMTTIVKHMYKKYGENFTDSSVHMLYGGSVSDTNCQAILSLDVVDGCLVGGASLNFEKFEKICQASVKPSLVAAK</sequence>
<dbReference type="InterPro" id="IPR000652">
    <property type="entry name" value="Triosephosphate_isomerase"/>
</dbReference>
<dbReference type="AlphaFoldDB" id="W7QE56"/>
<dbReference type="PANTHER" id="PTHR21139:SF42">
    <property type="entry name" value="TRIOSEPHOSPHATE ISOMERASE"/>
    <property type="match status" value="1"/>
</dbReference>
<dbReference type="UniPathway" id="UPA00109">
    <property type="reaction ID" value="UER00189"/>
</dbReference>
<dbReference type="InterPro" id="IPR022896">
    <property type="entry name" value="TrioseP_Isoase_bac/euk"/>
</dbReference>
<organism evidence="10 11">
    <name type="scientific">Catenovulum agarivorans DS-2</name>
    <dbReference type="NCBI Taxonomy" id="1328313"/>
    <lineage>
        <taxon>Bacteria</taxon>
        <taxon>Pseudomonadati</taxon>
        <taxon>Pseudomonadota</taxon>
        <taxon>Gammaproteobacteria</taxon>
        <taxon>Alteromonadales</taxon>
        <taxon>Alteromonadaceae</taxon>
        <taxon>Catenovulum</taxon>
    </lineage>
</organism>
<feature type="binding site" evidence="8">
    <location>
        <position position="213"/>
    </location>
    <ligand>
        <name>substrate</name>
    </ligand>
</feature>
<dbReference type="PANTHER" id="PTHR21139">
    <property type="entry name" value="TRIOSEPHOSPHATE ISOMERASE"/>
    <property type="match status" value="1"/>
</dbReference>
<evidence type="ECO:0000256" key="6">
    <source>
        <dbReference type="ARBA" id="ARBA00023152"/>
    </source>
</evidence>
<comment type="pathway">
    <text evidence="2">Carbohydrate metabolism; erythritol degradation.</text>
</comment>
<dbReference type="SUPFAM" id="SSF51351">
    <property type="entry name" value="Triosephosphate isomerase (TIM)"/>
    <property type="match status" value="1"/>
</dbReference>
<keyword evidence="5 8" id="KW-0963">Cytoplasm</keyword>
<accession>W7QE56</accession>
<dbReference type="GO" id="GO:0006096">
    <property type="term" value="P:glycolytic process"/>
    <property type="evidence" value="ECO:0007669"/>
    <property type="project" value="UniProtKB-UniRule"/>
</dbReference>
<comment type="subcellular location">
    <subcellularLocation>
        <location evidence="8 9">Cytoplasm</location>
    </subcellularLocation>
</comment>
<gene>
    <name evidence="8" type="primary">tpiA</name>
    <name evidence="10" type="ORF">DS2_08902</name>
</gene>
<feature type="binding site" evidence="8">
    <location>
        <position position="172"/>
    </location>
    <ligand>
        <name>substrate</name>
    </ligand>
</feature>
<keyword evidence="11" id="KW-1185">Reference proteome</keyword>